<dbReference type="InterPro" id="IPR036896">
    <property type="entry name" value="Avidin-like_sf"/>
</dbReference>
<sequence length="139" mass="15768">MCELNEDLHFHTVDFNLVLNLSISGSVTGTFLPLTEYGTKKEYPCVGCYYISETDVINLAFMIEWSPSTETTCDFTCFSGQIIKQNILMLDWILINQKDGNNYAVNGNAFLYSSKSQERKENITEGVMPFPINVKLVEN</sequence>
<dbReference type="AlphaFoldDB" id="A0AAP2DFY0"/>
<evidence type="ECO:0000313" key="1">
    <source>
        <dbReference type="EMBL" id="MBT1695426.1"/>
    </source>
</evidence>
<proteinExistence type="predicted"/>
<gene>
    <name evidence="1" type="ORF">KK083_00970</name>
</gene>
<evidence type="ECO:0000313" key="2">
    <source>
        <dbReference type="Proteomes" id="UP001319200"/>
    </source>
</evidence>
<dbReference type="EMBL" id="JAHESF010000001">
    <property type="protein sequence ID" value="MBT1695426.1"/>
    <property type="molecule type" value="Genomic_DNA"/>
</dbReference>
<dbReference type="SUPFAM" id="SSF50876">
    <property type="entry name" value="Avidin/streptavidin"/>
    <property type="match status" value="1"/>
</dbReference>
<comment type="caution">
    <text evidence="1">The sequence shown here is derived from an EMBL/GenBank/DDBJ whole genome shotgun (WGS) entry which is preliminary data.</text>
</comment>
<dbReference type="Gene3D" id="2.40.128.30">
    <property type="entry name" value="Avidin-like"/>
    <property type="match status" value="1"/>
</dbReference>
<keyword evidence="2" id="KW-1185">Reference proteome</keyword>
<accession>A0AAP2DFY0</accession>
<dbReference type="RefSeq" id="WP_254159278.1">
    <property type="nucleotide sequence ID" value="NZ_JAHESF010000001.1"/>
</dbReference>
<name>A0AAP2DFY0_9BACT</name>
<protein>
    <submittedName>
        <fullName evidence="1">Uncharacterized protein</fullName>
    </submittedName>
</protein>
<reference evidence="1 2" key="1">
    <citation type="submission" date="2021-05" db="EMBL/GenBank/DDBJ databases">
        <title>A Polyphasic approach of four new species of the genus Ohtaekwangia: Ohtaekwangia histidinii sp. nov., Ohtaekwangia cretensis sp. nov., Ohtaekwangia indiensis sp. nov., Ohtaekwangia reichenbachii sp. nov. from diverse environment.</title>
        <authorList>
            <person name="Octaviana S."/>
        </authorList>
    </citation>
    <scope>NUCLEOTIDE SEQUENCE [LARGE SCALE GENOMIC DNA]</scope>
    <source>
        <strain evidence="1 2">PWU4</strain>
    </source>
</reference>
<dbReference type="Proteomes" id="UP001319200">
    <property type="component" value="Unassembled WGS sequence"/>
</dbReference>
<organism evidence="1 2">
    <name type="scientific">Chryseosolibacter histidini</name>
    <dbReference type="NCBI Taxonomy" id="2782349"/>
    <lineage>
        <taxon>Bacteria</taxon>
        <taxon>Pseudomonadati</taxon>
        <taxon>Bacteroidota</taxon>
        <taxon>Cytophagia</taxon>
        <taxon>Cytophagales</taxon>
        <taxon>Chryseotaleaceae</taxon>
        <taxon>Chryseosolibacter</taxon>
    </lineage>
</organism>